<reference evidence="3" key="1">
    <citation type="submission" date="2021-12" db="EMBL/GenBank/DDBJ databases">
        <title>Prjna785345.</title>
        <authorList>
            <person name="Rujirawat T."/>
            <person name="Krajaejun T."/>
        </authorList>
    </citation>
    <scope>NUCLEOTIDE SEQUENCE</scope>
    <source>
        <strain evidence="3">Pi057C3</strain>
    </source>
</reference>
<dbReference type="AlphaFoldDB" id="A0AAD5LKH9"/>
<dbReference type="InterPro" id="IPR029071">
    <property type="entry name" value="Ubiquitin-like_domsf"/>
</dbReference>
<gene>
    <name evidence="3" type="ORF">P43SY_004299</name>
</gene>
<dbReference type="InterPro" id="IPR050158">
    <property type="entry name" value="Ubiquitin_ubiquitin-like"/>
</dbReference>
<dbReference type="InterPro" id="IPR000719">
    <property type="entry name" value="Prot_kinase_dom"/>
</dbReference>
<feature type="domain" description="Protein kinase" evidence="1">
    <location>
        <begin position="92"/>
        <end position="453"/>
    </location>
</feature>
<dbReference type="GO" id="GO:0004672">
    <property type="term" value="F:protein kinase activity"/>
    <property type="evidence" value="ECO:0007669"/>
    <property type="project" value="InterPro"/>
</dbReference>
<evidence type="ECO:0000313" key="3">
    <source>
        <dbReference type="EMBL" id="KAJ0404044.1"/>
    </source>
</evidence>
<feature type="domain" description="Ubiquitin-like" evidence="2">
    <location>
        <begin position="103"/>
        <end position="178"/>
    </location>
</feature>
<keyword evidence="4" id="KW-1185">Reference proteome</keyword>
<evidence type="ECO:0000313" key="4">
    <source>
        <dbReference type="Proteomes" id="UP001209570"/>
    </source>
</evidence>
<dbReference type="InterPro" id="IPR000626">
    <property type="entry name" value="Ubiquitin-like_dom"/>
</dbReference>
<dbReference type="PANTHER" id="PTHR10666">
    <property type="entry name" value="UBIQUITIN"/>
    <property type="match status" value="1"/>
</dbReference>
<evidence type="ECO:0000259" key="1">
    <source>
        <dbReference type="PROSITE" id="PS50011"/>
    </source>
</evidence>
<dbReference type="InterPro" id="IPR011009">
    <property type="entry name" value="Kinase-like_dom_sf"/>
</dbReference>
<dbReference type="GO" id="GO:0005524">
    <property type="term" value="F:ATP binding"/>
    <property type="evidence" value="ECO:0007669"/>
    <property type="project" value="InterPro"/>
</dbReference>
<dbReference type="EMBL" id="JAKCXM010000070">
    <property type="protein sequence ID" value="KAJ0404044.1"/>
    <property type="molecule type" value="Genomic_DNA"/>
</dbReference>
<dbReference type="SMART" id="SM00213">
    <property type="entry name" value="UBQ"/>
    <property type="match status" value="1"/>
</dbReference>
<proteinExistence type="predicted"/>
<sequence>MPSDPRDNAIPVLRRHMEDSSVSLTVVEIQTSDLPRGATAQDLVNAFERRVKCTSEATRVLGIEGLQLYGDPVSADCDLSPLVIEVTVCCPRFLVRTIGDDKITVFIKTLTGKTLTVKCHRNDEVIDVCNLIEKDEGIPVDQQRLIYKEKQLETIQTLRHYGIEDEATCHLVYRFRGGGELRWFADVSSSKAIFRYDLSNDAPPWRQCEPGLNLEGRCPNEACAAHGHMVIHSMQFARFNLFRDSQKIACPLCGSIIQPVTCGLFSCLWKYEGIRASDMALISSKWKQALGEQYHRFNVDEHNNNVIEWASLLIVVKEPRDTQRALTTRRQAAEVIETDICATSQSSNHSMTTGVGTSRWLMSEAILGGGRYDEACDVYPLGVVLTELDTHVVPFHDVRGPEGALLADVAILQRVAHERLQPPVSASCPSELASLARACMAFDTSERPLAQDS</sequence>
<protein>
    <recommendedName>
        <fullName evidence="5">Ubiquitin-like domain-containing protein</fullName>
    </recommendedName>
</protein>
<evidence type="ECO:0000259" key="2">
    <source>
        <dbReference type="PROSITE" id="PS50053"/>
    </source>
</evidence>
<dbReference type="Gene3D" id="3.10.20.90">
    <property type="entry name" value="Phosphatidylinositol 3-kinase Catalytic Subunit, Chain A, domain 1"/>
    <property type="match status" value="1"/>
</dbReference>
<dbReference type="Proteomes" id="UP001209570">
    <property type="component" value="Unassembled WGS sequence"/>
</dbReference>
<name>A0AAD5LKH9_PYTIN</name>
<organism evidence="3 4">
    <name type="scientific">Pythium insidiosum</name>
    <name type="common">Pythiosis disease agent</name>
    <dbReference type="NCBI Taxonomy" id="114742"/>
    <lineage>
        <taxon>Eukaryota</taxon>
        <taxon>Sar</taxon>
        <taxon>Stramenopiles</taxon>
        <taxon>Oomycota</taxon>
        <taxon>Peronosporomycetes</taxon>
        <taxon>Pythiales</taxon>
        <taxon>Pythiaceae</taxon>
        <taxon>Pythium</taxon>
    </lineage>
</organism>
<accession>A0AAD5LKH9</accession>
<dbReference type="PROSITE" id="PS50053">
    <property type="entry name" value="UBIQUITIN_2"/>
    <property type="match status" value="1"/>
</dbReference>
<dbReference type="Pfam" id="PF00069">
    <property type="entry name" value="Pkinase"/>
    <property type="match status" value="1"/>
</dbReference>
<dbReference type="PRINTS" id="PR00348">
    <property type="entry name" value="UBIQUITIN"/>
</dbReference>
<dbReference type="Pfam" id="PF00240">
    <property type="entry name" value="ubiquitin"/>
    <property type="match status" value="1"/>
</dbReference>
<dbReference type="SUPFAM" id="SSF56112">
    <property type="entry name" value="Protein kinase-like (PK-like)"/>
    <property type="match status" value="1"/>
</dbReference>
<dbReference type="Gene3D" id="1.10.510.10">
    <property type="entry name" value="Transferase(Phosphotransferase) domain 1"/>
    <property type="match status" value="1"/>
</dbReference>
<evidence type="ECO:0008006" key="5">
    <source>
        <dbReference type="Google" id="ProtNLM"/>
    </source>
</evidence>
<dbReference type="PROSITE" id="PS50011">
    <property type="entry name" value="PROTEIN_KINASE_DOM"/>
    <property type="match status" value="1"/>
</dbReference>
<dbReference type="InterPro" id="IPR019956">
    <property type="entry name" value="Ubiquitin_dom"/>
</dbReference>
<comment type="caution">
    <text evidence="3">The sequence shown here is derived from an EMBL/GenBank/DDBJ whole genome shotgun (WGS) entry which is preliminary data.</text>
</comment>
<dbReference type="SUPFAM" id="SSF54236">
    <property type="entry name" value="Ubiquitin-like"/>
    <property type="match status" value="1"/>
</dbReference>